<protein>
    <recommendedName>
        <fullName evidence="7">Aldehyde dehydrogenase domain-containing protein</fullName>
    </recommendedName>
</protein>
<dbReference type="Gene3D" id="3.40.309.10">
    <property type="entry name" value="Aldehyde Dehydrogenase, Chain A, domain 2"/>
    <property type="match status" value="1"/>
</dbReference>
<dbReference type="PROSITE" id="PS00687">
    <property type="entry name" value="ALDEHYDE_DEHYDR_GLU"/>
    <property type="match status" value="1"/>
</dbReference>
<dbReference type="InterPro" id="IPR016161">
    <property type="entry name" value="Ald_DH/histidinol_DH"/>
</dbReference>
<proteinExistence type="inferred from homology"/>
<dbReference type="SUPFAM" id="SSF53720">
    <property type="entry name" value="ALDH-like"/>
    <property type="match status" value="1"/>
</dbReference>
<evidence type="ECO:0000313" key="9">
    <source>
        <dbReference type="Proteomes" id="UP001549920"/>
    </source>
</evidence>
<evidence type="ECO:0000256" key="3">
    <source>
        <dbReference type="PROSITE-ProRule" id="PRU10007"/>
    </source>
</evidence>
<sequence>MSPPALDSDVHVIDIDEEIDKIMADEEVPSLPKDDEAPTVEVEKPTSTPIRSANDTRSVNMSPPALQHADHTCASARDHVLTIEPVIDCAKETVLDIDSDSNMDKGNISDSKGKSANIAETVQRARDAFNRGVTRPVEWRRKQLQNLLRMYKENQQAMIDALREDLRRSKMEAILLEVDYLINDLTNTLHSLDEWVKPEKPSKPLVNILDEVVIYNDPYGLALVIGAWNYPLQLLLLPMAGAIAAGNAVVVKPSEVAVACARFVAEMLPKYLDNDAIVVVEGGAEETTLLLKEKFDYIFYTGSTSVGKIVYEAATKYLTPVTLELGGKSPVYIDSSADLEVTAKRILWGKFINSGQTCIAPDYILCSKEIQDKFVEASKKVLKSWYGEDPQKSPDLSRIINSRHFSRLQAVLDANKSKVVIGGSYDPKDKFIAPTILANVAPSDKIMEDEIFGPLLPIVPVADAYEAIKFINEREKPLVLYVFAKNMSVVSNLTSHTSSGGVCVNDTMMHMGVETLPFGGVGNSGIGAYHGKKTFDTFTHKKSCLIKNFNPIGEKLASGRYPPYTEGNLKFITSMMRPMHGPSLKYLPYLLTFALGAGLGYGIFYWTKMSSEDAV</sequence>
<evidence type="ECO:0000259" key="7">
    <source>
        <dbReference type="Pfam" id="PF00171"/>
    </source>
</evidence>
<comment type="caution">
    <text evidence="8">The sequence shown here is derived from an EMBL/GenBank/DDBJ whole genome shotgun (WGS) entry which is preliminary data.</text>
</comment>
<evidence type="ECO:0000256" key="5">
    <source>
        <dbReference type="SAM" id="MobiDB-lite"/>
    </source>
</evidence>
<dbReference type="InterPro" id="IPR016162">
    <property type="entry name" value="Ald_DH_N"/>
</dbReference>
<evidence type="ECO:0000256" key="1">
    <source>
        <dbReference type="ARBA" id="ARBA00009986"/>
    </source>
</evidence>
<dbReference type="PANTHER" id="PTHR43570">
    <property type="entry name" value="ALDEHYDE DEHYDROGENASE"/>
    <property type="match status" value="1"/>
</dbReference>
<evidence type="ECO:0000256" key="4">
    <source>
        <dbReference type="RuleBase" id="RU003345"/>
    </source>
</evidence>
<dbReference type="CDD" id="cd07132">
    <property type="entry name" value="ALDH_F3AB"/>
    <property type="match status" value="1"/>
</dbReference>
<feature type="compositionally biased region" description="Polar residues" evidence="5">
    <location>
        <begin position="45"/>
        <end position="58"/>
    </location>
</feature>
<accession>A0ABR3HH65</accession>
<reference evidence="8 9" key="1">
    <citation type="submission" date="2024-06" db="EMBL/GenBank/DDBJ databases">
        <title>A chromosome-level genome assembly of beet webworm, Loxostege sticticalis.</title>
        <authorList>
            <person name="Zhang Y."/>
        </authorList>
    </citation>
    <scope>NUCLEOTIDE SEQUENCE [LARGE SCALE GENOMIC DNA]</scope>
    <source>
        <strain evidence="8">AQ026</strain>
        <tissue evidence="8">Whole body</tissue>
    </source>
</reference>
<keyword evidence="6" id="KW-0472">Membrane</keyword>
<feature type="region of interest" description="Disordered" evidence="5">
    <location>
        <begin position="23"/>
        <end position="58"/>
    </location>
</feature>
<dbReference type="InterPro" id="IPR029510">
    <property type="entry name" value="Ald_DH_CS_GLU"/>
</dbReference>
<dbReference type="InterPro" id="IPR015590">
    <property type="entry name" value="Aldehyde_DH_dom"/>
</dbReference>
<comment type="similarity">
    <text evidence="1 4">Belongs to the aldehyde dehydrogenase family.</text>
</comment>
<dbReference type="PANTHER" id="PTHR43570:SF16">
    <property type="entry name" value="ALDEHYDE DEHYDROGENASE TYPE III, ISOFORM Q"/>
    <property type="match status" value="1"/>
</dbReference>
<name>A0ABR3HH65_LOXSC</name>
<dbReference type="InterPro" id="IPR016160">
    <property type="entry name" value="Ald_DH_CS_CYS"/>
</dbReference>
<keyword evidence="6" id="KW-0812">Transmembrane</keyword>
<dbReference type="InterPro" id="IPR016163">
    <property type="entry name" value="Ald_DH_C"/>
</dbReference>
<feature type="transmembrane region" description="Helical" evidence="6">
    <location>
        <begin position="586"/>
        <end position="606"/>
    </location>
</feature>
<evidence type="ECO:0000256" key="6">
    <source>
        <dbReference type="SAM" id="Phobius"/>
    </source>
</evidence>
<feature type="active site" evidence="3">
    <location>
        <position position="324"/>
    </location>
</feature>
<dbReference type="InterPro" id="IPR012394">
    <property type="entry name" value="Aldehyde_DH_NAD(P)"/>
</dbReference>
<gene>
    <name evidence="8" type="ORF">ABMA27_005970</name>
</gene>
<organism evidence="8 9">
    <name type="scientific">Loxostege sticticalis</name>
    <name type="common">Beet webworm moth</name>
    <dbReference type="NCBI Taxonomy" id="481309"/>
    <lineage>
        <taxon>Eukaryota</taxon>
        <taxon>Metazoa</taxon>
        <taxon>Ecdysozoa</taxon>
        <taxon>Arthropoda</taxon>
        <taxon>Hexapoda</taxon>
        <taxon>Insecta</taxon>
        <taxon>Pterygota</taxon>
        <taxon>Neoptera</taxon>
        <taxon>Endopterygota</taxon>
        <taxon>Lepidoptera</taxon>
        <taxon>Glossata</taxon>
        <taxon>Ditrysia</taxon>
        <taxon>Pyraloidea</taxon>
        <taxon>Crambidae</taxon>
        <taxon>Pyraustinae</taxon>
        <taxon>Loxostege</taxon>
    </lineage>
</organism>
<evidence type="ECO:0000256" key="2">
    <source>
        <dbReference type="ARBA" id="ARBA00023002"/>
    </source>
</evidence>
<dbReference type="EMBL" id="JBEUOH010000019">
    <property type="protein sequence ID" value="KAL0869740.1"/>
    <property type="molecule type" value="Genomic_DNA"/>
</dbReference>
<keyword evidence="9" id="KW-1185">Reference proteome</keyword>
<dbReference type="Proteomes" id="UP001549920">
    <property type="component" value="Unassembled WGS sequence"/>
</dbReference>
<dbReference type="PROSITE" id="PS00070">
    <property type="entry name" value="ALDEHYDE_DEHYDR_CYS"/>
    <property type="match status" value="1"/>
</dbReference>
<feature type="compositionally biased region" description="Basic and acidic residues" evidence="5">
    <location>
        <begin position="32"/>
        <end position="44"/>
    </location>
</feature>
<keyword evidence="2 4" id="KW-0560">Oxidoreductase</keyword>
<feature type="domain" description="Aldehyde dehydrogenase" evidence="7">
    <location>
        <begin position="112"/>
        <end position="543"/>
    </location>
</feature>
<evidence type="ECO:0000313" key="8">
    <source>
        <dbReference type="EMBL" id="KAL0869740.1"/>
    </source>
</evidence>
<dbReference type="Pfam" id="PF00171">
    <property type="entry name" value="Aldedh"/>
    <property type="match status" value="1"/>
</dbReference>
<keyword evidence="6" id="KW-1133">Transmembrane helix</keyword>
<dbReference type="Gene3D" id="3.40.605.10">
    <property type="entry name" value="Aldehyde Dehydrogenase, Chain A, domain 1"/>
    <property type="match status" value="1"/>
</dbReference>